<sequence length="38" mass="4346">MCVFGWRESCDSITSHSRQVTSQLCCGESIFDQIQSIY</sequence>
<keyword evidence="2" id="KW-1185">Reference proteome</keyword>
<reference evidence="1" key="1">
    <citation type="journal article" date="2021" name="Sci. Adv.">
        <title>The American lobster genome reveals insights on longevity, neural, and immune adaptations.</title>
        <authorList>
            <person name="Polinski J.M."/>
            <person name="Zimin A.V."/>
            <person name="Clark K.F."/>
            <person name="Kohn A.B."/>
            <person name="Sadowski N."/>
            <person name="Timp W."/>
            <person name="Ptitsyn A."/>
            <person name="Khanna P."/>
            <person name="Romanova D.Y."/>
            <person name="Williams P."/>
            <person name="Greenwood S.J."/>
            <person name="Moroz L.L."/>
            <person name="Walt D.R."/>
            <person name="Bodnar A.G."/>
        </authorList>
    </citation>
    <scope>NUCLEOTIDE SEQUENCE</scope>
    <source>
        <strain evidence="1">GMGI-L3</strain>
    </source>
</reference>
<organism evidence="1 2">
    <name type="scientific">Homarus americanus</name>
    <name type="common">American lobster</name>
    <dbReference type="NCBI Taxonomy" id="6706"/>
    <lineage>
        <taxon>Eukaryota</taxon>
        <taxon>Metazoa</taxon>
        <taxon>Ecdysozoa</taxon>
        <taxon>Arthropoda</taxon>
        <taxon>Crustacea</taxon>
        <taxon>Multicrustacea</taxon>
        <taxon>Malacostraca</taxon>
        <taxon>Eumalacostraca</taxon>
        <taxon>Eucarida</taxon>
        <taxon>Decapoda</taxon>
        <taxon>Pleocyemata</taxon>
        <taxon>Astacidea</taxon>
        <taxon>Nephropoidea</taxon>
        <taxon>Nephropidae</taxon>
        <taxon>Homarus</taxon>
    </lineage>
</organism>
<evidence type="ECO:0000313" key="2">
    <source>
        <dbReference type="Proteomes" id="UP000747542"/>
    </source>
</evidence>
<proteinExistence type="predicted"/>
<name>A0A8J5MUD7_HOMAM</name>
<evidence type="ECO:0000313" key="1">
    <source>
        <dbReference type="EMBL" id="KAG7163672.1"/>
    </source>
</evidence>
<comment type="caution">
    <text evidence="1">The sequence shown here is derived from an EMBL/GenBank/DDBJ whole genome shotgun (WGS) entry which is preliminary data.</text>
</comment>
<dbReference type="AlphaFoldDB" id="A0A8J5MUD7"/>
<gene>
    <name evidence="1" type="ORF">Hamer_G002896</name>
</gene>
<dbReference type="Proteomes" id="UP000747542">
    <property type="component" value="Unassembled WGS sequence"/>
</dbReference>
<protein>
    <submittedName>
        <fullName evidence="1">Uncharacterized protein</fullName>
    </submittedName>
</protein>
<accession>A0A8J5MUD7</accession>
<dbReference type="EMBL" id="JAHLQT010026447">
    <property type="protein sequence ID" value="KAG7163672.1"/>
    <property type="molecule type" value="Genomic_DNA"/>
</dbReference>